<dbReference type="eggNOG" id="COG1957">
    <property type="taxonomic scope" value="Bacteria"/>
</dbReference>
<dbReference type="InterPro" id="IPR036452">
    <property type="entry name" value="Ribo_hydro-like"/>
</dbReference>
<evidence type="ECO:0000313" key="1">
    <source>
        <dbReference type="EMBL" id="KGF03642.1"/>
    </source>
</evidence>
<dbReference type="EMBL" id="JRMW01000037">
    <property type="protein sequence ID" value="KGF03642.1"/>
    <property type="molecule type" value="Genomic_DNA"/>
</dbReference>
<protein>
    <submittedName>
        <fullName evidence="1">Uncharacterized protein</fullName>
    </submittedName>
</protein>
<dbReference type="RefSeq" id="WP_037328042.1">
    <property type="nucleotide sequence ID" value="NZ_JRMW01000037.1"/>
</dbReference>
<dbReference type="SUPFAM" id="SSF53590">
    <property type="entry name" value="Nucleoside hydrolase"/>
    <property type="match status" value="1"/>
</dbReference>
<accession>A0A095YAM4</accession>
<dbReference type="Gene3D" id="3.90.245.10">
    <property type="entry name" value="Ribonucleoside hydrolase-like"/>
    <property type="match status" value="1"/>
</dbReference>
<sequence>MEYQKPFIYIDTNFSPADGLFIKMALDSFDFELVGLSSNRSYMSSEAAGENILGLINSEDLFLSVAKNFDDKKSKLDEEIFTPVADYLEEVDAYENLYDLASDCGRLDIIASGDLSNIAKAIREFDDFIDFIDHIFLSIPDLKSQTKEELTNLDLILSSGINLFVIDQKFADNFILEEKDLENIIKTHPQMEKLLKSYDQEPLIGVILLYLSQRPEAFIFEEAGLKVNFDEKSLDRSEARPKIYMVNKVNEESFYDYLRAILCK</sequence>
<gene>
    <name evidence="1" type="ORF">HMPREF1630_06220</name>
</gene>
<comment type="caution">
    <text evidence="1">The sequence shown here is derived from an EMBL/GenBank/DDBJ whole genome shotgun (WGS) entry which is preliminary data.</text>
</comment>
<dbReference type="AlphaFoldDB" id="A0A095YAM4"/>
<dbReference type="OrthoDB" id="9797882at2"/>
<dbReference type="GO" id="GO:0016799">
    <property type="term" value="F:hydrolase activity, hydrolyzing N-glycosyl compounds"/>
    <property type="evidence" value="ECO:0007669"/>
    <property type="project" value="InterPro"/>
</dbReference>
<name>A0A095YAM4_9FIRM</name>
<evidence type="ECO:0000313" key="2">
    <source>
        <dbReference type="Proteomes" id="UP000029579"/>
    </source>
</evidence>
<reference evidence="1 2" key="1">
    <citation type="submission" date="2014-07" db="EMBL/GenBank/DDBJ databases">
        <authorList>
            <person name="McCorrison J."/>
            <person name="Sanka R."/>
            <person name="Torralba M."/>
            <person name="Gillis M."/>
            <person name="Haft D.H."/>
            <person name="Methe B."/>
            <person name="Sutton G."/>
            <person name="Nelson K.E."/>
        </authorList>
    </citation>
    <scope>NUCLEOTIDE SEQUENCE [LARGE SCALE GENOMIC DNA]</scope>
    <source>
        <strain evidence="1 2">S7-1-13</strain>
    </source>
</reference>
<organism evidence="1 2">
    <name type="scientific">Anaerococcus lactolyticus S7-1-13</name>
    <dbReference type="NCBI Taxonomy" id="1284686"/>
    <lineage>
        <taxon>Bacteria</taxon>
        <taxon>Bacillati</taxon>
        <taxon>Bacillota</taxon>
        <taxon>Tissierellia</taxon>
        <taxon>Tissierellales</taxon>
        <taxon>Peptoniphilaceae</taxon>
        <taxon>Anaerococcus</taxon>
    </lineage>
</organism>
<proteinExistence type="predicted"/>
<dbReference type="Proteomes" id="UP000029579">
    <property type="component" value="Unassembled WGS sequence"/>
</dbReference>